<sequence length="512" mass="55923">MAYAKILSEYSCNQYARYDTRSWLISRNAARDASLPWALKGCGQLLAVNVRIWEKVSGALGSIRALRIEPPSCQLQPSFVPETTFYVVDCPEQVKEITINAESVFPLFAHGALLKQPRIVQQLGAGSAKVVVLRACTNAAGAACRHYTLDLHRKGSSEALLAELLVTSGGVDVPLSPPFHPSVSLYRTDVPFGSASTNVVASAGKGGFVSFASFAAADQHSQSLDVKVPAKASSWGSEEIPSHWQALTTLKVFVVSADWTGKMEYTVQFGRAPNADASLATIASNVGAPYPVGEPDLRRYMLAVPRGTREVALSATAMDKEGAQVKLDGQHGRGYASAVLKLNPSAPYKRVTIRVKAADEVTIKSYLLVVAMTDHSEWAMLEDLVVPSCEGGLRPDFEMDVFHYRCLLANDVEALEVIPTVMWMPAFNQQLQIHIKDKEWKSGNVFQQPLSDDGKAEVDITVLASDHKHKATYHVSAQGSPLNERGRLFTTLEPPPKEAPIKQRPQYRFRST</sequence>
<organism evidence="3 4">
    <name type="scientific">Symbiodinium natans</name>
    <dbReference type="NCBI Taxonomy" id="878477"/>
    <lineage>
        <taxon>Eukaryota</taxon>
        <taxon>Sar</taxon>
        <taxon>Alveolata</taxon>
        <taxon>Dinophyceae</taxon>
        <taxon>Suessiales</taxon>
        <taxon>Symbiodiniaceae</taxon>
        <taxon>Symbiodinium</taxon>
    </lineage>
</organism>
<feature type="domain" description="Cadherin-like beta-sandwich-like" evidence="2">
    <location>
        <begin position="296"/>
        <end position="370"/>
    </location>
</feature>
<evidence type="ECO:0000313" key="3">
    <source>
        <dbReference type="EMBL" id="CAE7541038.1"/>
    </source>
</evidence>
<evidence type="ECO:0000256" key="1">
    <source>
        <dbReference type="SAM" id="MobiDB-lite"/>
    </source>
</evidence>
<evidence type="ECO:0000313" key="4">
    <source>
        <dbReference type="Proteomes" id="UP000604046"/>
    </source>
</evidence>
<dbReference type="AlphaFoldDB" id="A0A812TNH8"/>
<dbReference type="Proteomes" id="UP000604046">
    <property type="component" value="Unassembled WGS sequence"/>
</dbReference>
<keyword evidence="4" id="KW-1185">Reference proteome</keyword>
<gene>
    <name evidence="3" type="primary">TCEA1</name>
    <name evidence="3" type="ORF">SNAT2548_LOCUS30345</name>
</gene>
<evidence type="ECO:0000259" key="2">
    <source>
        <dbReference type="Pfam" id="PF12733"/>
    </source>
</evidence>
<reference evidence="3" key="1">
    <citation type="submission" date="2021-02" db="EMBL/GenBank/DDBJ databases">
        <authorList>
            <person name="Dougan E. K."/>
            <person name="Rhodes N."/>
            <person name="Thang M."/>
            <person name="Chan C."/>
        </authorList>
    </citation>
    <scope>NUCLEOTIDE SEQUENCE</scope>
</reference>
<protein>
    <submittedName>
        <fullName evidence="3">TCEA1 protein</fullName>
    </submittedName>
</protein>
<dbReference type="OrthoDB" id="10427402at2759"/>
<comment type="caution">
    <text evidence="3">The sequence shown here is derived from an EMBL/GenBank/DDBJ whole genome shotgun (WGS) entry which is preliminary data.</text>
</comment>
<name>A0A812TNH8_9DINO</name>
<dbReference type="InterPro" id="IPR025883">
    <property type="entry name" value="Cadherin-like_domain"/>
</dbReference>
<feature type="non-terminal residue" evidence="3">
    <location>
        <position position="512"/>
    </location>
</feature>
<proteinExistence type="predicted"/>
<feature type="region of interest" description="Disordered" evidence="1">
    <location>
        <begin position="491"/>
        <end position="512"/>
    </location>
</feature>
<dbReference type="EMBL" id="CAJNDS010002602">
    <property type="protein sequence ID" value="CAE7541038.1"/>
    <property type="molecule type" value="Genomic_DNA"/>
</dbReference>
<dbReference type="Pfam" id="PF12733">
    <property type="entry name" value="Cadherin-like"/>
    <property type="match status" value="1"/>
</dbReference>
<accession>A0A812TNH8</accession>